<evidence type="ECO:0000256" key="2">
    <source>
        <dbReference type="SAM" id="MobiDB-lite"/>
    </source>
</evidence>
<dbReference type="OrthoDB" id="5823761at2759"/>
<dbReference type="PROSITE" id="PS51164">
    <property type="entry name" value="CBM1_2"/>
    <property type="match status" value="1"/>
</dbReference>
<dbReference type="SUPFAM" id="SSF57180">
    <property type="entry name" value="Cellulose-binding domain"/>
    <property type="match status" value="1"/>
</dbReference>
<dbReference type="AlphaFoldDB" id="A0A1Q2YEL4"/>
<organism evidence="4 5">
    <name type="scientific">Pichia membranifaciens</name>
    <dbReference type="NCBI Taxonomy" id="4926"/>
    <lineage>
        <taxon>Eukaryota</taxon>
        <taxon>Fungi</taxon>
        <taxon>Dikarya</taxon>
        <taxon>Ascomycota</taxon>
        <taxon>Saccharomycotina</taxon>
        <taxon>Pichiomycetes</taxon>
        <taxon>Pichiales</taxon>
        <taxon>Pichiaceae</taxon>
        <taxon>Pichia</taxon>
    </lineage>
</organism>
<sequence>MSATTRGNNTMIAFSDPYVQNNGSLDGYYEQDSSSSSVTTAADAASDSSSSTEWWTPESNTWSAPAAGTAPASVSSESITEWWTPESNTWSAPAAATAPASVSSESITEWWTPESNTWSATALASAPTASAPTASAPAASAAAPAASGASGKCQAEWEQCGGADFKGASCCQEGLTCVSANSYWARCISSTTLASGVASQPVGTAAPGTAAGTGALTAPANSAFSAADNSNLVKPTAAITSASATSLGQSISIGGYAKAVNSISQGSASSSSTNGAASTSSSGGIVAAFVLGLGLALGM</sequence>
<comment type="caution">
    <text evidence="4">The sequence shown here is derived from an EMBL/GenBank/DDBJ whole genome shotgun (WGS) entry which is preliminary data.</text>
</comment>
<feature type="compositionally biased region" description="Low complexity" evidence="2">
    <location>
        <begin position="32"/>
        <end position="52"/>
    </location>
</feature>
<feature type="region of interest" description="Disordered" evidence="2">
    <location>
        <begin position="25"/>
        <end position="79"/>
    </location>
</feature>
<protein>
    <recommendedName>
        <fullName evidence="3">CBM1 domain-containing protein</fullName>
    </recommendedName>
</protein>
<reference evidence="4 5" key="1">
    <citation type="submission" date="2016-08" db="EMBL/GenBank/DDBJ databases">
        <title>Whole genome shotgun sequence of Pichia membranifaciens KS47-1.</title>
        <authorList>
            <person name="Konishi M."/>
            <person name="Ishida M."/>
            <person name="Arakawa T."/>
            <person name="Kato Y."/>
            <person name="Horiuchi J."/>
        </authorList>
    </citation>
    <scope>NUCLEOTIDE SEQUENCE [LARGE SCALE GENOMIC DNA]</scope>
    <source>
        <strain evidence="4 5">KS47-1</strain>
    </source>
</reference>
<dbReference type="Pfam" id="PF00734">
    <property type="entry name" value="CBM_1"/>
    <property type="match status" value="1"/>
</dbReference>
<name>A0A1Q2YEL4_9ASCO</name>
<feature type="domain" description="CBM1" evidence="3">
    <location>
        <begin position="152"/>
        <end position="188"/>
    </location>
</feature>
<dbReference type="InterPro" id="IPR000254">
    <property type="entry name" value="CBD"/>
</dbReference>
<dbReference type="GO" id="GO:0005975">
    <property type="term" value="P:carbohydrate metabolic process"/>
    <property type="evidence" value="ECO:0007669"/>
    <property type="project" value="InterPro"/>
</dbReference>
<feature type="compositionally biased region" description="Polar residues" evidence="2">
    <location>
        <begin position="53"/>
        <end position="63"/>
    </location>
</feature>
<gene>
    <name evidence="4" type="ORF">PMKS-001413</name>
</gene>
<evidence type="ECO:0000259" key="3">
    <source>
        <dbReference type="PROSITE" id="PS51164"/>
    </source>
</evidence>
<evidence type="ECO:0000256" key="1">
    <source>
        <dbReference type="ARBA" id="ARBA00022729"/>
    </source>
</evidence>
<evidence type="ECO:0000313" key="5">
    <source>
        <dbReference type="Proteomes" id="UP000186136"/>
    </source>
</evidence>
<dbReference type="Proteomes" id="UP000186136">
    <property type="component" value="Unassembled WGS sequence"/>
</dbReference>
<dbReference type="SMART" id="SM00236">
    <property type="entry name" value="fCBD"/>
    <property type="match status" value="1"/>
</dbReference>
<dbReference type="GO" id="GO:0005576">
    <property type="term" value="C:extracellular region"/>
    <property type="evidence" value="ECO:0007669"/>
    <property type="project" value="InterPro"/>
</dbReference>
<dbReference type="InterPro" id="IPR035971">
    <property type="entry name" value="CBD_sf"/>
</dbReference>
<evidence type="ECO:0000313" key="4">
    <source>
        <dbReference type="EMBL" id="GAV27945.1"/>
    </source>
</evidence>
<dbReference type="GO" id="GO:0030248">
    <property type="term" value="F:cellulose binding"/>
    <property type="evidence" value="ECO:0007669"/>
    <property type="project" value="InterPro"/>
</dbReference>
<keyword evidence="5" id="KW-1185">Reference proteome</keyword>
<dbReference type="EMBL" id="BDGI01000050">
    <property type="protein sequence ID" value="GAV27945.1"/>
    <property type="molecule type" value="Genomic_DNA"/>
</dbReference>
<proteinExistence type="predicted"/>
<accession>A0A1Q2YEL4</accession>
<keyword evidence="1" id="KW-0732">Signal</keyword>